<name>A0A2X0MZI2_9BASI</name>
<gene>
    <name evidence="13" type="ORF">BZ3500_MVSOF-1268-A1-R1_CHR3-2G06271</name>
</gene>
<organism evidence="13 14">
    <name type="scientific">Microbotryum saponariae</name>
    <dbReference type="NCBI Taxonomy" id="289078"/>
    <lineage>
        <taxon>Eukaryota</taxon>
        <taxon>Fungi</taxon>
        <taxon>Dikarya</taxon>
        <taxon>Basidiomycota</taxon>
        <taxon>Pucciniomycotina</taxon>
        <taxon>Microbotryomycetes</taxon>
        <taxon>Microbotryales</taxon>
        <taxon>Microbotryaceae</taxon>
        <taxon>Microbotryum</taxon>
    </lineage>
</organism>
<evidence type="ECO:0000256" key="5">
    <source>
        <dbReference type="ARBA" id="ARBA00023027"/>
    </source>
</evidence>
<keyword evidence="5" id="KW-0520">NAD</keyword>
<comment type="pathway">
    <text evidence="3">Carbohydrate metabolism; galactose metabolism.</text>
</comment>
<keyword evidence="6" id="KW-0299">Galactose metabolism</keyword>
<dbReference type="Gene3D" id="3.90.25.10">
    <property type="entry name" value="UDP-galactose 4-epimerase, domain 1"/>
    <property type="match status" value="1"/>
</dbReference>
<accession>A0A2X0MZI2</accession>
<comment type="catalytic activity">
    <reaction evidence="1">
        <text>UDP-alpha-D-glucose = UDP-alpha-D-galactose</text>
        <dbReference type="Rhea" id="RHEA:22168"/>
        <dbReference type="ChEBI" id="CHEBI:58885"/>
        <dbReference type="ChEBI" id="CHEBI:66914"/>
        <dbReference type="EC" id="5.1.3.2"/>
    </reaction>
</comment>
<comment type="function">
    <text evidence="8">Mutarotase converts alpha-aldose to the beta-anomer. It is active on D-glucose, L-arabinose, D-xylose, D-galactose, maltose and lactose.</text>
</comment>
<evidence type="ECO:0000256" key="2">
    <source>
        <dbReference type="ARBA" id="ARBA00001911"/>
    </source>
</evidence>
<dbReference type="PANTHER" id="PTHR43725">
    <property type="entry name" value="UDP-GLUCOSE 4-EPIMERASE"/>
    <property type="match status" value="1"/>
</dbReference>
<dbReference type="Proteomes" id="UP000249723">
    <property type="component" value="Unassembled WGS sequence"/>
</dbReference>
<evidence type="ECO:0000256" key="11">
    <source>
        <dbReference type="SAM" id="MobiDB-lite"/>
    </source>
</evidence>
<keyword evidence="6" id="KW-0119">Carbohydrate metabolism</keyword>
<feature type="domain" description="NAD-dependent epimerase/dehydratase" evidence="12">
    <location>
        <begin position="363"/>
        <end position="462"/>
    </location>
</feature>
<evidence type="ECO:0000256" key="7">
    <source>
        <dbReference type="ARBA" id="ARBA00023235"/>
    </source>
</evidence>
<evidence type="ECO:0000313" key="14">
    <source>
        <dbReference type="Proteomes" id="UP000249723"/>
    </source>
</evidence>
<evidence type="ECO:0000256" key="9">
    <source>
        <dbReference type="ARBA" id="ARBA00037955"/>
    </source>
</evidence>
<feature type="compositionally biased region" description="Polar residues" evidence="11">
    <location>
        <begin position="135"/>
        <end position="145"/>
    </location>
</feature>
<feature type="compositionally biased region" description="Pro residues" evidence="11">
    <location>
        <begin position="119"/>
        <end position="128"/>
    </location>
</feature>
<keyword evidence="7" id="KW-0413">Isomerase</keyword>
<dbReference type="PANTHER" id="PTHR43725:SF47">
    <property type="entry name" value="UDP-GLUCOSE 4-EPIMERASE"/>
    <property type="match status" value="1"/>
</dbReference>
<dbReference type="OrthoDB" id="9402762at2759"/>
<proteinExistence type="inferred from homology"/>
<dbReference type="Pfam" id="PF01370">
    <property type="entry name" value="Epimerase"/>
    <property type="match status" value="2"/>
</dbReference>
<keyword evidence="14" id="KW-1185">Reference proteome</keyword>
<evidence type="ECO:0000256" key="4">
    <source>
        <dbReference type="ARBA" id="ARBA00005028"/>
    </source>
</evidence>
<dbReference type="InterPro" id="IPR001509">
    <property type="entry name" value="Epimerase_deHydtase"/>
</dbReference>
<dbReference type="SUPFAM" id="SSF51735">
    <property type="entry name" value="NAD(P)-binding Rossmann-fold domains"/>
    <property type="match status" value="1"/>
</dbReference>
<evidence type="ECO:0000256" key="8">
    <source>
        <dbReference type="ARBA" id="ARBA00037676"/>
    </source>
</evidence>
<protein>
    <submittedName>
        <fullName evidence="13">BZ3500_MvSof-1268-A1-R1_Chr3-2g06271 protein</fullName>
    </submittedName>
</protein>
<comment type="pathway">
    <text evidence="4">Carbohydrate metabolism; hexose metabolism.</text>
</comment>
<reference evidence="14" key="1">
    <citation type="submission" date="2016-10" db="EMBL/GenBank/DDBJ databases">
        <authorList>
            <person name="Jeantristanb JTB J.-T."/>
            <person name="Ricardo R."/>
        </authorList>
    </citation>
    <scope>NUCLEOTIDE SEQUENCE [LARGE SCALE GENOMIC DNA]</scope>
</reference>
<feature type="domain" description="NAD-dependent epimerase/dehydratase" evidence="12">
    <location>
        <begin position="158"/>
        <end position="309"/>
    </location>
</feature>
<comment type="cofactor">
    <cofactor evidence="2">
        <name>NAD(+)</name>
        <dbReference type="ChEBI" id="CHEBI:57540"/>
    </cofactor>
</comment>
<dbReference type="EMBL" id="FMWP01000095">
    <property type="protein sequence ID" value="SCZ98284.1"/>
    <property type="molecule type" value="Genomic_DNA"/>
</dbReference>
<evidence type="ECO:0000313" key="13">
    <source>
        <dbReference type="EMBL" id="SCZ98284.1"/>
    </source>
</evidence>
<dbReference type="Gene3D" id="3.40.50.720">
    <property type="entry name" value="NAD(P)-binding Rossmann-like Domain"/>
    <property type="match status" value="1"/>
</dbReference>
<comment type="similarity">
    <text evidence="9">In the N-terminal section; belongs to the NAD(P)-dependent epimerase/dehydratase family.</text>
</comment>
<feature type="region of interest" description="Disordered" evidence="11">
    <location>
        <begin position="100"/>
        <end position="145"/>
    </location>
</feature>
<dbReference type="GO" id="GO:0006012">
    <property type="term" value="P:galactose metabolic process"/>
    <property type="evidence" value="ECO:0007669"/>
    <property type="project" value="UniProtKB-KW"/>
</dbReference>
<evidence type="ECO:0000256" key="6">
    <source>
        <dbReference type="ARBA" id="ARBA00023144"/>
    </source>
</evidence>
<dbReference type="GO" id="GO:0005829">
    <property type="term" value="C:cytosol"/>
    <property type="evidence" value="ECO:0007669"/>
    <property type="project" value="TreeGrafter"/>
</dbReference>
<dbReference type="GO" id="GO:0003978">
    <property type="term" value="F:UDP-glucose 4-epimerase activity"/>
    <property type="evidence" value="ECO:0007669"/>
    <property type="project" value="UniProtKB-EC"/>
</dbReference>
<comment type="similarity">
    <text evidence="10">In the C-terminal section; belongs to the aldose epimerase family.</text>
</comment>
<dbReference type="AlphaFoldDB" id="A0A2X0MZI2"/>
<dbReference type="STRING" id="289078.A0A2X0MZI2"/>
<sequence>MTGTAAQDDADAALLGAASGLSRSTSVHATSPALLRAAISSVSLREAGAGPDSSSASHSRQDGEKWRGNVVVSHPPSPTSALANFESFTDDAEALTSSYRPFDSITPLNPDSLRRIPLSTPPRTPPPSGLADLQGNPSDRLSTSCPSEVNVESAYPLILVTGGCGFIGSHTVLEILQEGKYGVVVLDNLANSSTEVLQRVRILAAKYHADRSLAVERHPPLYYHPCDIQDRHALSEVFQLYAKTSTTSRIVSAIHFAALKSVSGSLSGPIIYYQVNVGGTLNLVQALADWNAKRLVFSSSCVVYGSNCDGEGITEDQCDVVAGSSKGITNPCECTPETWRILTGMLNLCARDFDRRWPDQACASDSDWVTMALRYTNPSGAHPSGYIGEDPTNAANLMPIVTQVLQGKRSHVMIYGADYDTPDGTGVRDFIHVVDLAKAHLAALRAVVEGQPTARHSTYNLGTNKGTSVLRVIEMLSLIAQRSIEIVVSPRRPGDLGCVVCSAEKAERELGWKAEHDIIAMCRDLVNWQFHNPNGYASPTKTQLQSFVARSS</sequence>
<feature type="region of interest" description="Disordered" evidence="11">
    <location>
        <begin position="46"/>
        <end position="78"/>
    </location>
</feature>
<evidence type="ECO:0000256" key="10">
    <source>
        <dbReference type="ARBA" id="ARBA00038238"/>
    </source>
</evidence>
<evidence type="ECO:0000259" key="12">
    <source>
        <dbReference type="Pfam" id="PF01370"/>
    </source>
</evidence>
<evidence type="ECO:0000256" key="1">
    <source>
        <dbReference type="ARBA" id="ARBA00000083"/>
    </source>
</evidence>
<dbReference type="InterPro" id="IPR036291">
    <property type="entry name" value="NAD(P)-bd_dom_sf"/>
</dbReference>
<evidence type="ECO:0000256" key="3">
    <source>
        <dbReference type="ARBA" id="ARBA00004947"/>
    </source>
</evidence>